<gene>
    <name evidence="1" type="ORF">PoB_005640000</name>
</gene>
<accession>A0AAV4CEL7</accession>
<dbReference type="Proteomes" id="UP000735302">
    <property type="component" value="Unassembled WGS sequence"/>
</dbReference>
<proteinExistence type="predicted"/>
<keyword evidence="2" id="KW-1185">Reference proteome</keyword>
<comment type="caution">
    <text evidence="1">The sequence shown here is derived from an EMBL/GenBank/DDBJ whole genome shotgun (WGS) entry which is preliminary data.</text>
</comment>
<dbReference type="AlphaFoldDB" id="A0AAV4CEL7"/>
<evidence type="ECO:0000313" key="1">
    <source>
        <dbReference type="EMBL" id="GFO29895.1"/>
    </source>
</evidence>
<evidence type="ECO:0000313" key="2">
    <source>
        <dbReference type="Proteomes" id="UP000735302"/>
    </source>
</evidence>
<sequence>MDDNLSITRLSEMLQPSSGQPQAQIYTIKGHCRFNSKFSSNCATETFLGKVKLKLEVLRYLIPTVIHSLGFKAQTQTSSRKVNYMFSSHYTTNVLSPFQETASQIPVQIFYTCRSDGDTSGVGHKYRARILGLEAESSPPEKVTNVDFSVAARGKLAKFEMTPLLFRRCEPVQ</sequence>
<protein>
    <submittedName>
        <fullName evidence="1">Uncharacterized protein</fullName>
    </submittedName>
</protein>
<reference evidence="1 2" key="1">
    <citation type="journal article" date="2021" name="Elife">
        <title>Chloroplast acquisition without the gene transfer in kleptoplastic sea slugs, Plakobranchus ocellatus.</title>
        <authorList>
            <person name="Maeda T."/>
            <person name="Takahashi S."/>
            <person name="Yoshida T."/>
            <person name="Shimamura S."/>
            <person name="Takaki Y."/>
            <person name="Nagai Y."/>
            <person name="Toyoda A."/>
            <person name="Suzuki Y."/>
            <person name="Arimoto A."/>
            <person name="Ishii H."/>
            <person name="Satoh N."/>
            <person name="Nishiyama T."/>
            <person name="Hasebe M."/>
            <person name="Maruyama T."/>
            <person name="Minagawa J."/>
            <person name="Obokata J."/>
            <person name="Shigenobu S."/>
        </authorList>
    </citation>
    <scope>NUCLEOTIDE SEQUENCE [LARGE SCALE GENOMIC DNA]</scope>
</reference>
<name>A0AAV4CEL7_9GAST</name>
<organism evidence="1 2">
    <name type="scientific">Plakobranchus ocellatus</name>
    <dbReference type="NCBI Taxonomy" id="259542"/>
    <lineage>
        <taxon>Eukaryota</taxon>
        <taxon>Metazoa</taxon>
        <taxon>Spiralia</taxon>
        <taxon>Lophotrochozoa</taxon>
        <taxon>Mollusca</taxon>
        <taxon>Gastropoda</taxon>
        <taxon>Heterobranchia</taxon>
        <taxon>Euthyneura</taxon>
        <taxon>Panpulmonata</taxon>
        <taxon>Sacoglossa</taxon>
        <taxon>Placobranchoidea</taxon>
        <taxon>Plakobranchidae</taxon>
        <taxon>Plakobranchus</taxon>
    </lineage>
</organism>
<dbReference type="EMBL" id="BLXT01006199">
    <property type="protein sequence ID" value="GFO29895.1"/>
    <property type="molecule type" value="Genomic_DNA"/>
</dbReference>